<dbReference type="GO" id="GO:0008171">
    <property type="term" value="F:O-methyltransferase activity"/>
    <property type="evidence" value="ECO:0007669"/>
    <property type="project" value="InterPro"/>
</dbReference>
<dbReference type="InterPro" id="IPR029063">
    <property type="entry name" value="SAM-dependent_MTases_sf"/>
</dbReference>
<evidence type="ECO:0000256" key="4">
    <source>
        <dbReference type="PIRSR" id="PIRSR005739-1"/>
    </source>
</evidence>
<name>A0AAN6X454_9PEZI</name>
<dbReference type="InterPro" id="IPR036390">
    <property type="entry name" value="WH_DNA-bd_sf"/>
</dbReference>
<dbReference type="InterPro" id="IPR036388">
    <property type="entry name" value="WH-like_DNA-bd_sf"/>
</dbReference>
<dbReference type="SUPFAM" id="SSF46785">
    <property type="entry name" value="Winged helix' DNA-binding domain"/>
    <property type="match status" value="1"/>
</dbReference>
<dbReference type="GO" id="GO:0032259">
    <property type="term" value="P:methylation"/>
    <property type="evidence" value="ECO:0007669"/>
    <property type="project" value="UniProtKB-KW"/>
</dbReference>
<reference evidence="7" key="2">
    <citation type="submission" date="2023-05" db="EMBL/GenBank/DDBJ databases">
        <authorList>
            <consortium name="Lawrence Berkeley National Laboratory"/>
            <person name="Steindorff A."/>
            <person name="Hensen N."/>
            <person name="Bonometti L."/>
            <person name="Westerberg I."/>
            <person name="Brannstrom I.O."/>
            <person name="Guillou S."/>
            <person name="Cros-Aarteil S."/>
            <person name="Calhoun S."/>
            <person name="Haridas S."/>
            <person name="Kuo A."/>
            <person name="Mondo S."/>
            <person name="Pangilinan J."/>
            <person name="Riley R."/>
            <person name="Labutti K."/>
            <person name="Andreopoulos B."/>
            <person name="Lipzen A."/>
            <person name="Chen C."/>
            <person name="Yanf M."/>
            <person name="Daum C."/>
            <person name="Ng V."/>
            <person name="Clum A."/>
            <person name="Ohm R."/>
            <person name="Martin F."/>
            <person name="Silar P."/>
            <person name="Natvig D."/>
            <person name="Lalanne C."/>
            <person name="Gautier V."/>
            <person name="Ament-Velasquez S.L."/>
            <person name="Kruys A."/>
            <person name="Hutchinson M.I."/>
            <person name="Powell A.J."/>
            <person name="Barry K."/>
            <person name="Miller A.N."/>
            <person name="Grigoriev I.V."/>
            <person name="Debuchy R."/>
            <person name="Gladieux P."/>
            <person name="Thoren M.H."/>
            <person name="Johannesson H."/>
        </authorList>
    </citation>
    <scope>NUCLEOTIDE SEQUENCE</scope>
    <source>
        <strain evidence="7">PSN309</strain>
    </source>
</reference>
<evidence type="ECO:0000259" key="5">
    <source>
        <dbReference type="Pfam" id="PF00891"/>
    </source>
</evidence>
<keyword evidence="2" id="KW-0808">Transferase</keyword>
<sequence length="404" mass="45035">MTPPTNLQSTLSSITSTSFSSEADRISARDALFECLRRVQSPWDIAWDQNWVNPAINAAIKTLIDMGVFTSWASFCAPTEKPITPSQLASLTGADELLIRRMLRAISGQFLVLEVGKDTYARTPWAKTLASDPSFAGMYGGFYHELNSQMFRTLPAYLASTSHKNPTDVNNCNFQFWQRDPNANMFQYVGTNPNLTAHFNDAMECHSRYNLTPWVDIYPTSSLVPSDKPLVVDIGGGKGHDLQKFLARHSSSHLQPGSLVLQDLPDILKGVPESLSQVDTQKIIKVQPHDFFTPQPASCQGAKIYFMHNVLHDWPDATARQILQTLAPALNKGYSRLLIHESLVTDEKPLSRVTVSDITMMACLAAAERTEEQWRQLVDSAGLKVVKIWRPVESVESIIEVELA</sequence>
<feature type="domain" description="O-methyltransferase C-terminal" evidence="5">
    <location>
        <begin position="176"/>
        <end position="383"/>
    </location>
</feature>
<dbReference type="EMBL" id="MU864350">
    <property type="protein sequence ID" value="KAK4193743.1"/>
    <property type="molecule type" value="Genomic_DNA"/>
</dbReference>
<gene>
    <name evidence="7" type="ORF">QBC35DRAFT_480112</name>
</gene>
<evidence type="ECO:0000259" key="6">
    <source>
        <dbReference type="Pfam" id="PF08100"/>
    </source>
</evidence>
<dbReference type="InterPro" id="IPR016461">
    <property type="entry name" value="COMT-like"/>
</dbReference>
<evidence type="ECO:0000256" key="1">
    <source>
        <dbReference type="ARBA" id="ARBA00022603"/>
    </source>
</evidence>
<protein>
    <submittedName>
        <fullName evidence="7">S-adenosyl-L-methionine-dependent methyltransferase</fullName>
    </submittedName>
</protein>
<dbReference type="AlphaFoldDB" id="A0AAN6X454"/>
<dbReference type="Gene3D" id="3.40.50.150">
    <property type="entry name" value="Vaccinia Virus protein VP39"/>
    <property type="match status" value="1"/>
</dbReference>
<keyword evidence="1 7" id="KW-0489">Methyltransferase</keyword>
<reference evidence="7" key="1">
    <citation type="journal article" date="2023" name="Mol. Phylogenet. Evol.">
        <title>Genome-scale phylogeny and comparative genomics of the fungal order Sordariales.</title>
        <authorList>
            <person name="Hensen N."/>
            <person name="Bonometti L."/>
            <person name="Westerberg I."/>
            <person name="Brannstrom I.O."/>
            <person name="Guillou S."/>
            <person name="Cros-Aarteil S."/>
            <person name="Calhoun S."/>
            <person name="Haridas S."/>
            <person name="Kuo A."/>
            <person name="Mondo S."/>
            <person name="Pangilinan J."/>
            <person name="Riley R."/>
            <person name="LaButti K."/>
            <person name="Andreopoulos B."/>
            <person name="Lipzen A."/>
            <person name="Chen C."/>
            <person name="Yan M."/>
            <person name="Daum C."/>
            <person name="Ng V."/>
            <person name="Clum A."/>
            <person name="Steindorff A."/>
            <person name="Ohm R.A."/>
            <person name="Martin F."/>
            <person name="Silar P."/>
            <person name="Natvig D.O."/>
            <person name="Lalanne C."/>
            <person name="Gautier V."/>
            <person name="Ament-Velasquez S.L."/>
            <person name="Kruys A."/>
            <person name="Hutchinson M.I."/>
            <person name="Powell A.J."/>
            <person name="Barry K."/>
            <person name="Miller A.N."/>
            <person name="Grigoriev I.V."/>
            <person name="Debuchy R."/>
            <person name="Gladieux P."/>
            <person name="Hiltunen Thoren M."/>
            <person name="Johannesson H."/>
        </authorList>
    </citation>
    <scope>NUCLEOTIDE SEQUENCE</scope>
    <source>
        <strain evidence="7">PSN309</strain>
    </source>
</reference>
<feature type="domain" description="O-methyltransferase dimerisation" evidence="6">
    <location>
        <begin position="57"/>
        <end position="131"/>
    </location>
</feature>
<evidence type="ECO:0000256" key="2">
    <source>
        <dbReference type="ARBA" id="ARBA00022679"/>
    </source>
</evidence>
<dbReference type="PIRSF" id="PIRSF005739">
    <property type="entry name" value="O-mtase"/>
    <property type="match status" value="1"/>
</dbReference>
<dbReference type="Proteomes" id="UP001302126">
    <property type="component" value="Unassembled WGS sequence"/>
</dbReference>
<feature type="active site" description="Proton acceptor" evidence="4">
    <location>
        <position position="312"/>
    </location>
</feature>
<dbReference type="PANTHER" id="PTHR43712:SF1">
    <property type="entry name" value="HYPOTHETICAL O-METHYLTRANSFERASE (EUROFUNG)-RELATED"/>
    <property type="match status" value="1"/>
</dbReference>
<evidence type="ECO:0000313" key="7">
    <source>
        <dbReference type="EMBL" id="KAK4193743.1"/>
    </source>
</evidence>
<dbReference type="Pfam" id="PF08100">
    <property type="entry name" value="Dimerisation"/>
    <property type="match status" value="1"/>
</dbReference>
<evidence type="ECO:0000313" key="8">
    <source>
        <dbReference type="Proteomes" id="UP001302126"/>
    </source>
</evidence>
<dbReference type="InterPro" id="IPR001077">
    <property type="entry name" value="COMT_C"/>
</dbReference>
<dbReference type="Pfam" id="PF00891">
    <property type="entry name" value="Methyltransf_2"/>
    <property type="match status" value="1"/>
</dbReference>
<comment type="caution">
    <text evidence="7">The sequence shown here is derived from an EMBL/GenBank/DDBJ whole genome shotgun (WGS) entry which is preliminary data.</text>
</comment>
<dbReference type="PANTHER" id="PTHR43712">
    <property type="entry name" value="PUTATIVE (AFU_ORTHOLOGUE AFUA_4G14580)-RELATED"/>
    <property type="match status" value="1"/>
</dbReference>
<keyword evidence="3" id="KW-0949">S-adenosyl-L-methionine</keyword>
<dbReference type="PROSITE" id="PS51683">
    <property type="entry name" value="SAM_OMT_II"/>
    <property type="match status" value="1"/>
</dbReference>
<evidence type="ECO:0000256" key="3">
    <source>
        <dbReference type="ARBA" id="ARBA00022691"/>
    </source>
</evidence>
<dbReference type="Gene3D" id="1.10.10.10">
    <property type="entry name" value="Winged helix-like DNA-binding domain superfamily/Winged helix DNA-binding domain"/>
    <property type="match status" value="1"/>
</dbReference>
<keyword evidence="8" id="KW-1185">Reference proteome</keyword>
<organism evidence="7 8">
    <name type="scientific">Podospora australis</name>
    <dbReference type="NCBI Taxonomy" id="1536484"/>
    <lineage>
        <taxon>Eukaryota</taxon>
        <taxon>Fungi</taxon>
        <taxon>Dikarya</taxon>
        <taxon>Ascomycota</taxon>
        <taxon>Pezizomycotina</taxon>
        <taxon>Sordariomycetes</taxon>
        <taxon>Sordariomycetidae</taxon>
        <taxon>Sordariales</taxon>
        <taxon>Podosporaceae</taxon>
        <taxon>Podospora</taxon>
    </lineage>
</organism>
<proteinExistence type="predicted"/>
<accession>A0AAN6X454</accession>
<dbReference type="SUPFAM" id="SSF53335">
    <property type="entry name" value="S-adenosyl-L-methionine-dependent methyltransferases"/>
    <property type="match status" value="1"/>
</dbReference>
<dbReference type="InterPro" id="IPR012967">
    <property type="entry name" value="COMT_dimerisation"/>
</dbReference>